<feature type="region of interest" description="Disordered" evidence="1">
    <location>
        <begin position="1"/>
        <end position="33"/>
    </location>
</feature>
<dbReference type="Proteomes" id="UP001596333">
    <property type="component" value="Unassembled WGS sequence"/>
</dbReference>
<evidence type="ECO:0000313" key="3">
    <source>
        <dbReference type="Proteomes" id="UP001596333"/>
    </source>
</evidence>
<gene>
    <name evidence="2" type="ORF">ACFQEY_12460</name>
</gene>
<keyword evidence="3" id="KW-1185">Reference proteome</keyword>
<evidence type="ECO:0000256" key="1">
    <source>
        <dbReference type="SAM" id="MobiDB-lite"/>
    </source>
</evidence>
<evidence type="ECO:0000313" key="2">
    <source>
        <dbReference type="EMBL" id="MFC6889824.1"/>
    </source>
</evidence>
<accession>A0ABD5UKE9</accession>
<feature type="compositionally biased region" description="Basic and acidic residues" evidence="1">
    <location>
        <begin position="1"/>
        <end position="32"/>
    </location>
</feature>
<proteinExistence type="predicted"/>
<feature type="non-terminal residue" evidence="2">
    <location>
        <position position="1"/>
    </location>
</feature>
<protein>
    <submittedName>
        <fullName evidence="2">Uncharacterized protein</fullName>
    </submittedName>
</protein>
<dbReference type="RefSeq" id="WP_379768992.1">
    <property type="nucleotide sequence ID" value="NZ_JBHSXI010000012.1"/>
</dbReference>
<reference evidence="2 3" key="1">
    <citation type="journal article" date="2019" name="Int. J. Syst. Evol. Microbiol.">
        <title>The Global Catalogue of Microorganisms (GCM) 10K type strain sequencing project: providing services to taxonomists for standard genome sequencing and annotation.</title>
        <authorList>
            <consortium name="The Broad Institute Genomics Platform"/>
            <consortium name="The Broad Institute Genome Sequencing Center for Infectious Disease"/>
            <person name="Wu L."/>
            <person name="Ma J."/>
        </authorList>
    </citation>
    <scope>NUCLEOTIDE SEQUENCE [LARGE SCALE GENOMIC DNA]</scope>
    <source>
        <strain evidence="2 3">Y73</strain>
    </source>
</reference>
<comment type="caution">
    <text evidence="2">The sequence shown here is derived from an EMBL/GenBank/DDBJ whole genome shotgun (WGS) entry which is preliminary data.</text>
</comment>
<organism evidence="2 3">
    <name type="scientific">Halorubrum trueperi</name>
    <dbReference type="NCBI Taxonomy" id="2004704"/>
    <lineage>
        <taxon>Archaea</taxon>
        <taxon>Methanobacteriati</taxon>
        <taxon>Methanobacteriota</taxon>
        <taxon>Stenosarchaea group</taxon>
        <taxon>Halobacteria</taxon>
        <taxon>Halobacteriales</taxon>
        <taxon>Haloferacaceae</taxon>
        <taxon>Halorubrum</taxon>
    </lineage>
</organism>
<sequence length="74" mass="8486">DHSENHAVTHTETPRWRASERPLISGREEPARSPDYVRLPENLRFSLDAVSTRRARIARLGRYEVLCSCGRLGL</sequence>
<dbReference type="EMBL" id="JBHSXI010000012">
    <property type="protein sequence ID" value="MFC6889824.1"/>
    <property type="molecule type" value="Genomic_DNA"/>
</dbReference>
<dbReference type="AlphaFoldDB" id="A0ABD5UKE9"/>
<name>A0ABD5UKE9_9EURY</name>